<dbReference type="Pfam" id="PF04122">
    <property type="entry name" value="CW_binding_2"/>
    <property type="match status" value="2"/>
</dbReference>
<dbReference type="SUPFAM" id="SSF69304">
    <property type="entry name" value="Tricorn protease N-terminal domain"/>
    <property type="match status" value="1"/>
</dbReference>
<dbReference type="Gene3D" id="2.120.10.30">
    <property type="entry name" value="TolB, C-terminal domain"/>
    <property type="match status" value="1"/>
</dbReference>
<reference evidence="4" key="1">
    <citation type="submission" date="2022-10" db="EMBL/GenBank/DDBJ databases">
        <title>The complete genomes of actinobacterial strains from the NBC collection.</title>
        <authorList>
            <person name="Joergensen T.S."/>
            <person name="Alvarez Arevalo M."/>
            <person name="Sterndorff E.B."/>
            <person name="Faurdal D."/>
            <person name="Vuksanovic O."/>
            <person name="Mourched A.-S."/>
            <person name="Charusanti P."/>
            <person name="Shaw S."/>
            <person name="Blin K."/>
            <person name="Weber T."/>
        </authorList>
    </citation>
    <scope>NUCLEOTIDE SEQUENCE</scope>
    <source>
        <strain evidence="4">NBC_00189</strain>
    </source>
</reference>
<keyword evidence="5" id="KW-1185">Reference proteome</keyword>
<feature type="compositionally biased region" description="Low complexity" evidence="2">
    <location>
        <begin position="645"/>
        <end position="678"/>
    </location>
</feature>
<comment type="similarity">
    <text evidence="1">Belongs to the TolB family.</text>
</comment>
<dbReference type="Pfam" id="PF07676">
    <property type="entry name" value="PD40"/>
    <property type="match status" value="2"/>
</dbReference>
<protein>
    <submittedName>
        <fullName evidence="4">Cell wall-binding repeat-containing protein</fullName>
    </submittedName>
</protein>
<dbReference type="InterPro" id="IPR011659">
    <property type="entry name" value="WD40"/>
</dbReference>
<evidence type="ECO:0000256" key="2">
    <source>
        <dbReference type="SAM" id="MobiDB-lite"/>
    </source>
</evidence>
<dbReference type="PROSITE" id="PS51318">
    <property type="entry name" value="TAT"/>
    <property type="match status" value="1"/>
</dbReference>
<sequence length="692" mass="71440">MKIHRRRVLAALGTVVAVAAGMATATPGAVAAEPVTWQAADGKLTFVNGARNVIQTQDPGSNTYTDFLADARQPAWSPDGSRVAYVKNNRIETRRYTGSTLVKIQEQGSMSSVGHPTFLRSGNTVVYSGGGRLRYASSDGSRYAQPLFSTTEDGCDRQPSASVNGLVAFVRTGDTCGSPTGSAIWLWEDTNGGFTKLADSGTNPAISPDGTQVAFVREADGQSRLFVVNTDGTGERQLTFTDAAYAPAWAPTGNRIVVTNGTDEDVAIPRIVDVATGEVTKVALPPGTSSALDPAWQPLRSQSVGRVWGADSYATNVAASRWTWNTTGQSEPGLIDAKTAVLISKDSPSYALTGQTLAGQKQGPLLMTSKTSVSAAVQSELKRALKPGATVYLVGGTDILSSAVATKVSSLGFTPKRLSGTSRYSTSVAVAKAVTSSPEYVFIATGTDYHSAIAASAAAGALGTGGKGTVVLNEGNKLSSSVKSYLNSIDPDQTVIVPVGASAQYALTHTAFSNWPGTFSYYPISGSGHDGTSAELARFWWSSPFQVGLAWTDSWRGGVSASTGMLNYGPILWTDETTLSETSATYLRQQAAGVNSVIAFGGTGSVSAAELTAAGSAISAGSSLVEYRPYYNGVLPAAQQSSARSAAPGAASDTGPAALPRGTTGTAAATGTAGSTAPHPDLDSVRTTNPNR</sequence>
<dbReference type="EMBL" id="CP108133">
    <property type="protein sequence ID" value="WTP50408.1"/>
    <property type="molecule type" value="Genomic_DNA"/>
</dbReference>
<name>A0ABZ1JJ70_9ACTN</name>
<evidence type="ECO:0000256" key="3">
    <source>
        <dbReference type="SAM" id="SignalP"/>
    </source>
</evidence>
<dbReference type="InterPro" id="IPR011042">
    <property type="entry name" value="6-blade_b-propeller_TolB-like"/>
</dbReference>
<dbReference type="PANTHER" id="PTHR36842">
    <property type="entry name" value="PROTEIN TOLB HOMOLOG"/>
    <property type="match status" value="1"/>
</dbReference>
<dbReference type="Proteomes" id="UP001432166">
    <property type="component" value="Chromosome"/>
</dbReference>
<evidence type="ECO:0000313" key="4">
    <source>
        <dbReference type="EMBL" id="WTP50408.1"/>
    </source>
</evidence>
<dbReference type="Gene3D" id="2.120.10.60">
    <property type="entry name" value="Tricorn protease N-terminal domain"/>
    <property type="match status" value="1"/>
</dbReference>
<feature type="region of interest" description="Disordered" evidence="2">
    <location>
        <begin position="645"/>
        <end position="692"/>
    </location>
</feature>
<feature type="chain" id="PRO_5047471457" evidence="3">
    <location>
        <begin position="32"/>
        <end position="692"/>
    </location>
</feature>
<proteinExistence type="inferred from homology"/>
<accession>A0ABZ1JJ70</accession>
<gene>
    <name evidence="4" type="ORF">OG288_20100</name>
</gene>
<organism evidence="4 5">
    <name type="scientific">Streptomyces tauricus</name>
    <dbReference type="NCBI Taxonomy" id="68274"/>
    <lineage>
        <taxon>Bacteria</taxon>
        <taxon>Bacillati</taxon>
        <taxon>Actinomycetota</taxon>
        <taxon>Actinomycetes</taxon>
        <taxon>Kitasatosporales</taxon>
        <taxon>Streptomycetaceae</taxon>
        <taxon>Streptomyces</taxon>
        <taxon>Streptomyces aurantiacus group</taxon>
    </lineage>
</organism>
<dbReference type="InterPro" id="IPR006311">
    <property type="entry name" value="TAT_signal"/>
</dbReference>
<evidence type="ECO:0000313" key="5">
    <source>
        <dbReference type="Proteomes" id="UP001432166"/>
    </source>
</evidence>
<evidence type="ECO:0000256" key="1">
    <source>
        <dbReference type="ARBA" id="ARBA00009820"/>
    </source>
</evidence>
<dbReference type="InterPro" id="IPR007253">
    <property type="entry name" value="Cell_wall-bd_2"/>
</dbReference>
<dbReference type="RefSeq" id="WP_328937992.1">
    <property type="nucleotide sequence ID" value="NZ_CP108133.1"/>
</dbReference>
<dbReference type="Gene3D" id="3.40.50.12090">
    <property type="match status" value="1"/>
</dbReference>
<feature type="signal peptide" evidence="3">
    <location>
        <begin position="1"/>
        <end position="31"/>
    </location>
</feature>
<keyword evidence="3" id="KW-0732">Signal</keyword>